<sequence>MNTYRTLNQATGVARTLSAQSDRTVIVYRTSDDKYVTASPKDPVLGTIEGVYRNGYAVRTVLTRL</sequence>
<dbReference type="EMBL" id="JAVDRF010000005">
    <property type="protein sequence ID" value="MDR6536815.1"/>
    <property type="molecule type" value="Genomic_DNA"/>
</dbReference>
<keyword evidence="2" id="KW-1185">Reference proteome</keyword>
<comment type="caution">
    <text evidence="1">The sequence shown here is derived from an EMBL/GenBank/DDBJ whole genome shotgun (WGS) entry which is preliminary data.</text>
</comment>
<proteinExistence type="predicted"/>
<name>A0ABU1NED7_9BURK</name>
<dbReference type="Proteomes" id="UP001184230">
    <property type="component" value="Unassembled WGS sequence"/>
</dbReference>
<organism evidence="1 2">
    <name type="scientific">Variovorax soli</name>
    <dbReference type="NCBI Taxonomy" id="376815"/>
    <lineage>
        <taxon>Bacteria</taxon>
        <taxon>Pseudomonadati</taxon>
        <taxon>Pseudomonadota</taxon>
        <taxon>Betaproteobacteria</taxon>
        <taxon>Burkholderiales</taxon>
        <taxon>Comamonadaceae</taxon>
        <taxon>Variovorax</taxon>
    </lineage>
</organism>
<evidence type="ECO:0000313" key="2">
    <source>
        <dbReference type="Proteomes" id="UP001184230"/>
    </source>
</evidence>
<accession>A0ABU1NED7</accession>
<gene>
    <name evidence="1" type="ORF">J2739_002588</name>
</gene>
<reference evidence="1 2" key="1">
    <citation type="submission" date="2023-07" db="EMBL/GenBank/DDBJ databases">
        <title>Sorghum-associated microbial communities from plants grown in Nebraska, USA.</title>
        <authorList>
            <person name="Schachtman D."/>
        </authorList>
    </citation>
    <scope>NUCLEOTIDE SEQUENCE [LARGE SCALE GENOMIC DNA]</scope>
    <source>
        <strain evidence="1 2">DS1781</strain>
    </source>
</reference>
<dbReference type="RefSeq" id="WP_309902194.1">
    <property type="nucleotide sequence ID" value="NZ_JAVDRF010000005.1"/>
</dbReference>
<evidence type="ECO:0000313" key="1">
    <source>
        <dbReference type="EMBL" id="MDR6536815.1"/>
    </source>
</evidence>
<protein>
    <recommendedName>
        <fullName evidence="3">KTSC domain-containing protein</fullName>
    </recommendedName>
</protein>
<evidence type="ECO:0008006" key="3">
    <source>
        <dbReference type="Google" id="ProtNLM"/>
    </source>
</evidence>